<gene>
    <name evidence="2" type="ORF">I5907_03405</name>
</gene>
<reference evidence="2" key="1">
    <citation type="submission" date="2020-11" db="EMBL/GenBank/DDBJ databases">
        <title>Bacterial whole genome sequence for Panacibacter sp. DH6.</title>
        <authorList>
            <person name="Le V."/>
            <person name="Ko S."/>
            <person name="Ahn C.-Y."/>
            <person name="Oh H.-M."/>
        </authorList>
    </citation>
    <scope>NUCLEOTIDE SEQUENCE</scope>
    <source>
        <strain evidence="2">DH6</strain>
    </source>
</reference>
<keyword evidence="1" id="KW-0472">Membrane</keyword>
<evidence type="ECO:0000313" key="3">
    <source>
        <dbReference type="Proteomes" id="UP000628448"/>
    </source>
</evidence>
<accession>A0A931E5A2</accession>
<name>A0A931E5A2_9BACT</name>
<feature type="transmembrane region" description="Helical" evidence="1">
    <location>
        <begin position="35"/>
        <end position="53"/>
    </location>
</feature>
<proteinExistence type="predicted"/>
<feature type="transmembrane region" description="Helical" evidence="1">
    <location>
        <begin position="88"/>
        <end position="108"/>
    </location>
</feature>
<feature type="transmembrane region" description="Helical" evidence="1">
    <location>
        <begin position="187"/>
        <end position="209"/>
    </location>
</feature>
<dbReference type="AlphaFoldDB" id="A0A931E5A2"/>
<feature type="transmembrane region" description="Helical" evidence="1">
    <location>
        <begin position="59"/>
        <end position="79"/>
    </location>
</feature>
<sequence length="218" mass="25533">MADWFLNYSDTYMPLLALLASLFFISFMDKKEYLLVAYLSVCFVVFLVTNLLADKGINNMYFYHFFSLFEIALLGYYFIRCLLKKSIVLYWLILGGYTIFWYINIVIFEPLAVFNSNSSVVANLIILLLSMYSLFEISKSEDVLYFQRLPNFWISSAFLVSCALSIFGFVAYKYLQVNNYRDDANRIWLVPLSSSIIRFVFITIGLLCYKRRRSISST</sequence>
<evidence type="ECO:0000313" key="2">
    <source>
        <dbReference type="EMBL" id="MBG9375263.1"/>
    </source>
</evidence>
<evidence type="ECO:0000256" key="1">
    <source>
        <dbReference type="SAM" id="Phobius"/>
    </source>
</evidence>
<keyword evidence="1" id="KW-0812">Transmembrane</keyword>
<keyword evidence="1" id="KW-1133">Transmembrane helix</keyword>
<feature type="transmembrane region" description="Helical" evidence="1">
    <location>
        <begin position="12"/>
        <end position="28"/>
    </location>
</feature>
<feature type="transmembrane region" description="Helical" evidence="1">
    <location>
        <begin position="120"/>
        <end position="137"/>
    </location>
</feature>
<dbReference type="EMBL" id="JADWYR010000001">
    <property type="protein sequence ID" value="MBG9375263.1"/>
    <property type="molecule type" value="Genomic_DNA"/>
</dbReference>
<feature type="transmembrane region" description="Helical" evidence="1">
    <location>
        <begin position="149"/>
        <end position="175"/>
    </location>
</feature>
<dbReference type="RefSeq" id="WP_196989321.1">
    <property type="nucleotide sequence ID" value="NZ_JADWYR010000001.1"/>
</dbReference>
<keyword evidence="3" id="KW-1185">Reference proteome</keyword>
<protein>
    <submittedName>
        <fullName evidence="2">Uncharacterized protein</fullName>
    </submittedName>
</protein>
<organism evidence="2 3">
    <name type="scientific">Panacibacter microcysteis</name>
    <dbReference type="NCBI Taxonomy" id="2793269"/>
    <lineage>
        <taxon>Bacteria</taxon>
        <taxon>Pseudomonadati</taxon>
        <taxon>Bacteroidota</taxon>
        <taxon>Chitinophagia</taxon>
        <taxon>Chitinophagales</taxon>
        <taxon>Chitinophagaceae</taxon>
        <taxon>Panacibacter</taxon>
    </lineage>
</organism>
<comment type="caution">
    <text evidence="2">The sequence shown here is derived from an EMBL/GenBank/DDBJ whole genome shotgun (WGS) entry which is preliminary data.</text>
</comment>
<dbReference type="Proteomes" id="UP000628448">
    <property type="component" value="Unassembled WGS sequence"/>
</dbReference>